<feature type="transmembrane region" description="Helical" evidence="1">
    <location>
        <begin position="56"/>
        <end position="78"/>
    </location>
</feature>
<feature type="transmembrane region" description="Helical" evidence="1">
    <location>
        <begin position="25"/>
        <end position="47"/>
    </location>
</feature>
<sequence length="233" mass="25066">MIVGGLFMGWTGALGSYQYPIGMRLSIWLGLCTAAGFLALSIESLIVKGGVDRRGIVATGIGLTIGLALAMTPIVYMLNSLGTLQPASQIVRYFGNSLVISSVLVGGRMLVGLSIAGQSAPSQAGEEIAQAPFLKRLKPSMRESEIWSLRSEGHYVRVYTSVGEDLILIRLKDAIEEMGSVDGRQVHRSWWVARAAIEEAVQEKGKTLLKVRPGLTVPVSRKVKPELSASGWI</sequence>
<organism evidence="3 4">
    <name type="scientific">Erythrobacter rubeus</name>
    <dbReference type="NCBI Taxonomy" id="2760803"/>
    <lineage>
        <taxon>Bacteria</taxon>
        <taxon>Pseudomonadati</taxon>
        <taxon>Pseudomonadota</taxon>
        <taxon>Alphaproteobacteria</taxon>
        <taxon>Sphingomonadales</taxon>
        <taxon>Erythrobacteraceae</taxon>
        <taxon>Erythrobacter/Porphyrobacter group</taxon>
        <taxon>Erythrobacter</taxon>
    </lineage>
</organism>
<evidence type="ECO:0000313" key="4">
    <source>
        <dbReference type="Proteomes" id="UP000635384"/>
    </source>
</evidence>
<keyword evidence="4" id="KW-1185">Reference proteome</keyword>
<gene>
    <name evidence="3" type="ORF">IB285_10080</name>
</gene>
<name>A0ABR8KPM7_9SPHN</name>
<dbReference type="PROSITE" id="PS50930">
    <property type="entry name" value="HTH_LYTTR"/>
    <property type="match status" value="1"/>
</dbReference>
<keyword evidence="1" id="KW-0812">Transmembrane</keyword>
<dbReference type="EMBL" id="JACXLC010000001">
    <property type="protein sequence ID" value="MBD2842605.1"/>
    <property type="molecule type" value="Genomic_DNA"/>
</dbReference>
<evidence type="ECO:0000313" key="3">
    <source>
        <dbReference type="EMBL" id="MBD2842605.1"/>
    </source>
</evidence>
<dbReference type="SMART" id="SM00850">
    <property type="entry name" value="LytTR"/>
    <property type="match status" value="1"/>
</dbReference>
<keyword evidence="1" id="KW-1133">Transmembrane helix</keyword>
<protein>
    <submittedName>
        <fullName evidence="3">LytTR family transcriptional regulator DNA-binding domain-containing protein</fullName>
    </submittedName>
</protein>
<comment type="caution">
    <text evidence="3">The sequence shown here is derived from an EMBL/GenBank/DDBJ whole genome shotgun (WGS) entry which is preliminary data.</text>
</comment>
<dbReference type="InterPro" id="IPR007492">
    <property type="entry name" value="LytTR_DNA-bd_dom"/>
</dbReference>
<keyword evidence="1" id="KW-0472">Membrane</keyword>
<evidence type="ECO:0000259" key="2">
    <source>
        <dbReference type="PROSITE" id="PS50930"/>
    </source>
</evidence>
<dbReference type="GO" id="GO:0003677">
    <property type="term" value="F:DNA binding"/>
    <property type="evidence" value="ECO:0007669"/>
    <property type="project" value="UniProtKB-KW"/>
</dbReference>
<reference evidence="3 4" key="1">
    <citation type="submission" date="2020-09" db="EMBL/GenBank/DDBJ databases">
        <authorList>
            <person name="Yoon J.-W."/>
        </authorList>
    </citation>
    <scope>NUCLEOTIDE SEQUENCE [LARGE SCALE GENOMIC DNA]</scope>
    <source>
        <strain evidence="3 4">KMU-140</strain>
    </source>
</reference>
<dbReference type="Proteomes" id="UP000635384">
    <property type="component" value="Unassembled WGS sequence"/>
</dbReference>
<proteinExistence type="predicted"/>
<dbReference type="Pfam" id="PF04397">
    <property type="entry name" value="LytTR"/>
    <property type="match status" value="1"/>
</dbReference>
<dbReference type="RefSeq" id="WP_190788051.1">
    <property type="nucleotide sequence ID" value="NZ_JACXLC010000001.1"/>
</dbReference>
<evidence type="ECO:0000256" key="1">
    <source>
        <dbReference type="SAM" id="Phobius"/>
    </source>
</evidence>
<accession>A0ABR8KPM7</accession>
<keyword evidence="3" id="KW-0238">DNA-binding</keyword>
<feature type="domain" description="HTH LytTR-type" evidence="2">
    <location>
        <begin position="144"/>
        <end position="233"/>
    </location>
</feature>